<dbReference type="Proteomes" id="UP001445472">
    <property type="component" value="Unassembled WGS sequence"/>
</dbReference>
<accession>A0ABV1V5Y5</accession>
<organism evidence="2 3">
    <name type="scientific">Streptomyces xantholiticus</name>
    <dbReference type="NCBI Taxonomy" id="68285"/>
    <lineage>
        <taxon>Bacteria</taxon>
        <taxon>Bacillati</taxon>
        <taxon>Actinomycetota</taxon>
        <taxon>Actinomycetes</taxon>
        <taxon>Kitasatosporales</taxon>
        <taxon>Streptomycetaceae</taxon>
        <taxon>Streptomyces</taxon>
    </lineage>
</organism>
<proteinExistence type="predicted"/>
<dbReference type="EMBL" id="JBEPBX010000060">
    <property type="protein sequence ID" value="MER6618436.1"/>
    <property type="molecule type" value="Genomic_DNA"/>
</dbReference>
<evidence type="ECO:0000313" key="3">
    <source>
        <dbReference type="Proteomes" id="UP001445472"/>
    </source>
</evidence>
<keyword evidence="3" id="KW-1185">Reference proteome</keyword>
<name>A0ABV1V5Y5_9ACTN</name>
<evidence type="ECO:0000259" key="1">
    <source>
        <dbReference type="Pfam" id="PF04149"/>
    </source>
</evidence>
<reference evidence="2 3" key="1">
    <citation type="submission" date="2024-06" db="EMBL/GenBank/DDBJ databases">
        <title>The Natural Products Discovery Center: Release of the First 8490 Sequenced Strains for Exploring Actinobacteria Biosynthetic Diversity.</title>
        <authorList>
            <person name="Kalkreuter E."/>
            <person name="Kautsar S.A."/>
            <person name="Yang D."/>
            <person name="Bader C.D."/>
            <person name="Teijaro C.N."/>
            <person name="Fluegel L."/>
            <person name="Davis C.M."/>
            <person name="Simpson J.R."/>
            <person name="Lauterbach L."/>
            <person name="Steele A.D."/>
            <person name="Gui C."/>
            <person name="Meng S."/>
            <person name="Li G."/>
            <person name="Viehrig K."/>
            <person name="Ye F."/>
            <person name="Su P."/>
            <person name="Kiefer A.F."/>
            <person name="Nichols A."/>
            <person name="Cepeda A.J."/>
            <person name="Yan W."/>
            <person name="Fan B."/>
            <person name="Jiang Y."/>
            <person name="Adhikari A."/>
            <person name="Zheng C.-J."/>
            <person name="Schuster L."/>
            <person name="Cowan T.M."/>
            <person name="Smanski M.J."/>
            <person name="Chevrette M.G."/>
            <person name="De Carvalho L.P.S."/>
            <person name="Shen B."/>
        </authorList>
    </citation>
    <scope>NUCLEOTIDE SEQUENCE [LARGE SCALE GENOMIC DNA]</scope>
    <source>
        <strain evidence="2 3">NPDC000837</strain>
    </source>
</reference>
<comment type="caution">
    <text evidence="2">The sequence shown here is derived from an EMBL/GenBank/DDBJ whole genome shotgun (WGS) entry which is preliminary data.</text>
</comment>
<dbReference type="InterPro" id="IPR007278">
    <property type="entry name" value="DUF397"/>
</dbReference>
<sequence length="69" mass="7559">MKSTPETTCCNGWFKSSYSNGSGGECVEVRLASLSASVRDSKHRVGPELHVEVEAWSRFASAVREQRLG</sequence>
<gene>
    <name evidence="2" type="ORF">ABT276_35110</name>
</gene>
<dbReference type="Pfam" id="PF04149">
    <property type="entry name" value="DUF397"/>
    <property type="match status" value="1"/>
</dbReference>
<dbReference type="RefSeq" id="WP_351979270.1">
    <property type="nucleotide sequence ID" value="NZ_JBEPBX010000060.1"/>
</dbReference>
<evidence type="ECO:0000313" key="2">
    <source>
        <dbReference type="EMBL" id="MER6618436.1"/>
    </source>
</evidence>
<protein>
    <submittedName>
        <fullName evidence="2">DUF397 domain-containing protein</fullName>
    </submittedName>
</protein>
<feature type="domain" description="DUF397" evidence="1">
    <location>
        <begin position="12"/>
        <end position="64"/>
    </location>
</feature>